<reference evidence="1 2" key="1">
    <citation type="journal article" date="2015" name="Genome Biol.">
        <title>Comparative genomics of Steinernema reveals deeply conserved gene regulatory networks.</title>
        <authorList>
            <person name="Dillman A.R."/>
            <person name="Macchietto M."/>
            <person name="Porter C.F."/>
            <person name="Rogers A."/>
            <person name="Williams B."/>
            <person name="Antoshechkin I."/>
            <person name="Lee M.M."/>
            <person name="Goodwin Z."/>
            <person name="Lu X."/>
            <person name="Lewis E.E."/>
            <person name="Goodrich-Blair H."/>
            <person name="Stock S.P."/>
            <person name="Adams B.J."/>
            <person name="Sternberg P.W."/>
            <person name="Mortazavi A."/>
        </authorList>
    </citation>
    <scope>NUCLEOTIDE SEQUENCE [LARGE SCALE GENOMIC DNA]</scope>
    <source>
        <strain evidence="1 2">ALL</strain>
    </source>
</reference>
<sequence length="138" mass="16111">MKARLLEAIHCVVNHHKVSFSSSFSDRLIPVFWLRSDDIYSNADKQIALLKKDPSNFLLKAVFLITTRVNKTQSLRVYFPLLRLSFTSSTVGLKLDRFLILVRRDRNGKMFSCVLRVFTTCEKRTETWSETFVFGMRV</sequence>
<dbReference type="AlphaFoldDB" id="A0A4U5MTS7"/>
<evidence type="ECO:0000313" key="2">
    <source>
        <dbReference type="Proteomes" id="UP000298663"/>
    </source>
</evidence>
<organism evidence="1 2">
    <name type="scientific">Steinernema carpocapsae</name>
    <name type="common">Entomopathogenic nematode</name>
    <dbReference type="NCBI Taxonomy" id="34508"/>
    <lineage>
        <taxon>Eukaryota</taxon>
        <taxon>Metazoa</taxon>
        <taxon>Ecdysozoa</taxon>
        <taxon>Nematoda</taxon>
        <taxon>Chromadorea</taxon>
        <taxon>Rhabditida</taxon>
        <taxon>Tylenchina</taxon>
        <taxon>Panagrolaimomorpha</taxon>
        <taxon>Strongyloidoidea</taxon>
        <taxon>Steinernematidae</taxon>
        <taxon>Steinernema</taxon>
    </lineage>
</organism>
<reference evidence="1 2" key="2">
    <citation type="journal article" date="2019" name="G3 (Bethesda)">
        <title>Hybrid Assembly of the Genome of the Entomopathogenic Nematode Steinernema carpocapsae Identifies the X-Chromosome.</title>
        <authorList>
            <person name="Serra L."/>
            <person name="Macchietto M."/>
            <person name="Macias-Munoz A."/>
            <person name="McGill C.J."/>
            <person name="Rodriguez I.M."/>
            <person name="Rodriguez B."/>
            <person name="Murad R."/>
            <person name="Mortazavi A."/>
        </authorList>
    </citation>
    <scope>NUCLEOTIDE SEQUENCE [LARGE SCALE GENOMIC DNA]</scope>
    <source>
        <strain evidence="1 2">ALL</strain>
    </source>
</reference>
<keyword evidence="2" id="KW-1185">Reference proteome</keyword>
<comment type="caution">
    <text evidence="1">The sequence shown here is derived from an EMBL/GenBank/DDBJ whole genome shotgun (WGS) entry which is preliminary data.</text>
</comment>
<gene>
    <name evidence="1" type="ORF">L596_020519</name>
</gene>
<dbReference type="EMBL" id="AZBU02000006">
    <property type="protein sequence ID" value="TKR73179.1"/>
    <property type="molecule type" value="Genomic_DNA"/>
</dbReference>
<evidence type="ECO:0000313" key="1">
    <source>
        <dbReference type="EMBL" id="TKR73179.1"/>
    </source>
</evidence>
<proteinExistence type="predicted"/>
<accession>A0A4U5MTS7</accession>
<dbReference type="Proteomes" id="UP000298663">
    <property type="component" value="Unassembled WGS sequence"/>
</dbReference>
<protein>
    <submittedName>
        <fullName evidence="1">Uncharacterized protein</fullName>
    </submittedName>
</protein>
<name>A0A4U5MTS7_STECR</name>